<evidence type="ECO:0000313" key="2">
    <source>
        <dbReference type="EMBL" id="MCA9759492.1"/>
    </source>
</evidence>
<sequence>MGRIPTLERQRPRFSTGRAPPLLSPRSYERPEFLDPHDGWVRGAVDRRRMNLQVPIRAYAKCGPRRTNQPQRSSVVGQEQDVLAPVLEGGNTTQWTQAAPGMLREVQRDLFSGANNGAGTGHGTCPGRGAS</sequence>
<dbReference type="Proteomes" id="UP000739538">
    <property type="component" value="Unassembled WGS sequence"/>
</dbReference>
<feature type="region of interest" description="Disordered" evidence="1">
    <location>
        <begin position="1"/>
        <end position="31"/>
    </location>
</feature>
<dbReference type="AlphaFoldDB" id="A0A956NIT4"/>
<feature type="compositionally biased region" description="Basic and acidic residues" evidence="1">
    <location>
        <begin position="1"/>
        <end position="11"/>
    </location>
</feature>
<gene>
    <name evidence="2" type="ORF">KDA27_27100</name>
</gene>
<reference evidence="2" key="1">
    <citation type="submission" date="2020-04" db="EMBL/GenBank/DDBJ databases">
        <authorList>
            <person name="Zhang T."/>
        </authorList>
    </citation>
    <scope>NUCLEOTIDE SEQUENCE</scope>
    <source>
        <strain evidence="2">HKST-UBA02</strain>
    </source>
</reference>
<reference evidence="2" key="2">
    <citation type="journal article" date="2021" name="Microbiome">
        <title>Successional dynamics and alternative stable states in a saline activated sludge microbial community over 9 years.</title>
        <authorList>
            <person name="Wang Y."/>
            <person name="Ye J."/>
            <person name="Ju F."/>
            <person name="Liu L."/>
            <person name="Boyd J.A."/>
            <person name="Deng Y."/>
            <person name="Parks D.H."/>
            <person name="Jiang X."/>
            <person name="Yin X."/>
            <person name="Woodcroft B.J."/>
            <person name="Tyson G.W."/>
            <person name="Hugenholtz P."/>
            <person name="Polz M.F."/>
            <person name="Zhang T."/>
        </authorList>
    </citation>
    <scope>NUCLEOTIDE SEQUENCE</scope>
    <source>
        <strain evidence="2">HKST-UBA02</strain>
    </source>
</reference>
<proteinExistence type="predicted"/>
<dbReference type="EMBL" id="JAGQHS010000365">
    <property type="protein sequence ID" value="MCA9759492.1"/>
    <property type="molecule type" value="Genomic_DNA"/>
</dbReference>
<feature type="non-terminal residue" evidence="2">
    <location>
        <position position="131"/>
    </location>
</feature>
<evidence type="ECO:0000313" key="3">
    <source>
        <dbReference type="Proteomes" id="UP000739538"/>
    </source>
</evidence>
<feature type="region of interest" description="Disordered" evidence="1">
    <location>
        <begin position="112"/>
        <end position="131"/>
    </location>
</feature>
<organism evidence="2 3">
    <name type="scientific">Eiseniibacteriota bacterium</name>
    <dbReference type="NCBI Taxonomy" id="2212470"/>
    <lineage>
        <taxon>Bacteria</taxon>
        <taxon>Candidatus Eiseniibacteriota</taxon>
    </lineage>
</organism>
<name>A0A956NIT4_UNCEI</name>
<evidence type="ECO:0000256" key="1">
    <source>
        <dbReference type="SAM" id="MobiDB-lite"/>
    </source>
</evidence>
<feature type="compositionally biased region" description="Gly residues" evidence="1">
    <location>
        <begin position="116"/>
        <end position="131"/>
    </location>
</feature>
<comment type="caution">
    <text evidence="2">The sequence shown here is derived from an EMBL/GenBank/DDBJ whole genome shotgun (WGS) entry which is preliminary data.</text>
</comment>
<protein>
    <submittedName>
        <fullName evidence="2">Uncharacterized protein</fullName>
    </submittedName>
</protein>
<accession>A0A956NIT4</accession>